<dbReference type="Gene3D" id="3.10.20.90">
    <property type="entry name" value="Phosphatidylinositol 3-kinase Catalytic Subunit, Chain A, domain 1"/>
    <property type="match status" value="1"/>
</dbReference>
<protein>
    <recommendedName>
        <fullName evidence="1">non-specific serine/threonine protein kinase</fullName>
        <ecNumber evidence="1">2.7.11.1</ecNumber>
    </recommendedName>
</protein>
<feature type="compositionally biased region" description="Polar residues" evidence="9">
    <location>
        <begin position="895"/>
        <end position="911"/>
    </location>
</feature>
<dbReference type="EMBL" id="CAJNOR010001115">
    <property type="protein sequence ID" value="CAF1078266.1"/>
    <property type="molecule type" value="Genomic_DNA"/>
</dbReference>
<dbReference type="PROSITE" id="PS50011">
    <property type="entry name" value="PROTEIN_KINASE_DOM"/>
    <property type="match status" value="1"/>
</dbReference>
<dbReference type="GO" id="GO:0004674">
    <property type="term" value="F:protein serine/threonine kinase activity"/>
    <property type="evidence" value="ECO:0007669"/>
    <property type="project" value="UniProtKB-KW"/>
</dbReference>
<evidence type="ECO:0000256" key="6">
    <source>
        <dbReference type="ARBA" id="ARBA00022840"/>
    </source>
</evidence>
<feature type="region of interest" description="Disordered" evidence="9">
    <location>
        <begin position="895"/>
        <end position="916"/>
    </location>
</feature>
<dbReference type="CDD" id="cd13983">
    <property type="entry name" value="STKc_WNK"/>
    <property type="match status" value="1"/>
</dbReference>
<feature type="region of interest" description="Disordered" evidence="9">
    <location>
        <begin position="358"/>
        <end position="460"/>
    </location>
</feature>
<feature type="region of interest" description="Disordered" evidence="9">
    <location>
        <begin position="981"/>
        <end position="1031"/>
    </location>
</feature>
<keyword evidence="12" id="KW-1185">Reference proteome</keyword>
<dbReference type="Gene3D" id="3.30.200.20">
    <property type="entry name" value="Phosphorylase Kinase, domain 1"/>
    <property type="match status" value="1"/>
</dbReference>
<keyword evidence="6" id="KW-0067">ATP-binding</keyword>
<evidence type="ECO:0000256" key="8">
    <source>
        <dbReference type="ARBA" id="ARBA00048679"/>
    </source>
</evidence>
<dbReference type="Pfam" id="PF00069">
    <property type="entry name" value="Pkinase"/>
    <property type="match status" value="1"/>
</dbReference>
<dbReference type="EC" id="2.7.11.1" evidence="1"/>
<dbReference type="GO" id="GO:0005524">
    <property type="term" value="F:ATP binding"/>
    <property type="evidence" value="ECO:0007669"/>
    <property type="project" value="UniProtKB-KW"/>
</dbReference>
<reference evidence="11" key="1">
    <citation type="submission" date="2021-02" db="EMBL/GenBank/DDBJ databases">
        <authorList>
            <person name="Nowell W R."/>
        </authorList>
    </citation>
    <scope>NUCLEOTIDE SEQUENCE</scope>
</reference>
<dbReference type="SUPFAM" id="SSF56112">
    <property type="entry name" value="Protein kinase-like (PK-like)"/>
    <property type="match status" value="1"/>
</dbReference>
<evidence type="ECO:0000256" key="1">
    <source>
        <dbReference type="ARBA" id="ARBA00012513"/>
    </source>
</evidence>
<feature type="region of interest" description="Disordered" evidence="9">
    <location>
        <begin position="76"/>
        <end position="117"/>
    </location>
</feature>
<evidence type="ECO:0000256" key="7">
    <source>
        <dbReference type="ARBA" id="ARBA00047899"/>
    </source>
</evidence>
<organism evidence="11 12">
    <name type="scientific">Adineta ricciae</name>
    <name type="common">Rotifer</name>
    <dbReference type="NCBI Taxonomy" id="249248"/>
    <lineage>
        <taxon>Eukaryota</taxon>
        <taxon>Metazoa</taxon>
        <taxon>Spiralia</taxon>
        <taxon>Gnathifera</taxon>
        <taxon>Rotifera</taxon>
        <taxon>Eurotatoria</taxon>
        <taxon>Bdelloidea</taxon>
        <taxon>Adinetida</taxon>
        <taxon>Adinetidae</taxon>
        <taxon>Adineta</taxon>
    </lineage>
</organism>
<dbReference type="FunFam" id="3.30.200.20:FF:000494">
    <property type="entry name" value="serine/threonine-protein kinase WNK2 isoform X2"/>
    <property type="match status" value="1"/>
</dbReference>
<feature type="region of interest" description="Disordered" evidence="9">
    <location>
        <begin position="1094"/>
        <end position="1124"/>
    </location>
</feature>
<feature type="compositionally biased region" description="Polar residues" evidence="9">
    <location>
        <begin position="1171"/>
        <end position="1201"/>
    </location>
</feature>
<dbReference type="Gene3D" id="1.10.510.10">
    <property type="entry name" value="Transferase(Phosphotransferase) domain 1"/>
    <property type="match status" value="1"/>
</dbReference>
<evidence type="ECO:0000256" key="3">
    <source>
        <dbReference type="ARBA" id="ARBA00022679"/>
    </source>
</evidence>
<proteinExistence type="predicted"/>
<feature type="compositionally biased region" description="Low complexity" evidence="9">
    <location>
        <begin position="1105"/>
        <end position="1120"/>
    </location>
</feature>
<feature type="compositionally biased region" description="Low complexity" evidence="9">
    <location>
        <begin position="368"/>
        <end position="385"/>
    </location>
</feature>
<feature type="region of interest" description="Disordered" evidence="9">
    <location>
        <begin position="1171"/>
        <end position="1230"/>
    </location>
</feature>
<comment type="catalytic activity">
    <reaction evidence="8">
        <text>L-seryl-[protein] + ATP = O-phospho-L-seryl-[protein] + ADP + H(+)</text>
        <dbReference type="Rhea" id="RHEA:17989"/>
        <dbReference type="Rhea" id="RHEA-COMP:9863"/>
        <dbReference type="Rhea" id="RHEA-COMP:11604"/>
        <dbReference type="ChEBI" id="CHEBI:15378"/>
        <dbReference type="ChEBI" id="CHEBI:29999"/>
        <dbReference type="ChEBI" id="CHEBI:30616"/>
        <dbReference type="ChEBI" id="CHEBI:83421"/>
        <dbReference type="ChEBI" id="CHEBI:456216"/>
        <dbReference type="EC" id="2.7.11.1"/>
    </reaction>
</comment>
<accession>A0A814MGP8</accession>
<feature type="compositionally biased region" description="Acidic residues" evidence="9">
    <location>
        <begin position="182"/>
        <end position="192"/>
    </location>
</feature>
<dbReference type="InterPro" id="IPR008271">
    <property type="entry name" value="Ser/Thr_kinase_AS"/>
</dbReference>
<evidence type="ECO:0000313" key="11">
    <source>
        <dbReference type="EMBL" id="CAF1078266.1"/>
    </source>
</evidence>
<dbReference type="Proteomes" id="UP000663828">
    <property type="component" value="Unassembled WGS sequence"/>
</dbReference>
<feature type="region of interest" description="Disordered" evidence="9">
    <location>
        <begin position="157"/>
        <end position="268"/>
    </location>
</feature>
<feature type="compositionally biased region" description="Polar residues" evidence="9">
    <location>
        <begin position="981"/>
        <end position="992"/>
    </location>
</feature>
<dbReference type="Pfam" id="PF12202">
    <property type="entry name" value="OSR1_C"/>
    <property type="match status" value="1"/>
</dbReference>
<feature type="compositionally biased region" description="Polar residues" evidence="9">
    <location>
        <begin position="1219"/>
        <end position="1230"/>
    </location>
</feature>
<dbReference type="PANTHER" id="PTHR13902">
    <property type="entry name" value="SERINE/THREONINE-PROTEIN KINASE WNK WITH NO LYSINE -RELATED"/>
    <property type="match status" value="1"/>
</dbReference>
<evidence type="ECO:0000256" key="4">
    <source>
        <dbReference type="ARBA" id="ARBA00022741"/>
    </source>
</evidence>
<feature type="region of interest" description="Disordered" evidence="9">
    <location>
        <begin position="1374"/>
        <end position="1394"/>
    </location>
</feature>
<evidence type="ECO:0000313" key="12">
    <source>
        <dbReference type="Proteomes" id="UP000663828"/>
    </source>
</evidence>
<keyword evidence="3" id="KW-0808">Transferase</keyword>
<evidence type="ECO:0000256" key="2">
    <source>
        <dbReference type="ARBA" id="ARBA00022527"/>
    </source>
</evidence>
<gene>
    <name evidence="11" type="ORF">XAT740_LOCUS17183</name>
</gene>
<keyword evidence="4" id="KW-0547">Nucleotide-binding</keyword>
<dbReference type="SMART" id="SM00220">
    <property type="entry name" value="S_TKc"/>
    <property type="match status" value="1"/>
</dbReference>
<feature type="compositionally biased region" description="Basic and acidic residues" evidence="9">
    <location>
        <begin position="232"/>
        <end position="258"/>
    </location>
</feature>
<evidence type="ECO:0000259" key="10">
    <source>
        <dbReference type="PROSITE" id="PS50011"/>
    </source>
</evidence>
<name>A0A814MGP8_ADIRI</name>
<dbReference type="InterPro" id="IPR000719">
    <property type="entry name" value="Prot_kinase_dom"/>
</dbReference>
<keyword evidence="2" id="KW-0723">Serine/threonine-protein kinase</keyword>
<evidence type="ECO:0000256" key="9">
    <source>
        <dbReference type="SAM" id="MobiDB-lite"/>
    </source>
</evidence>
<feature type="compositionally biased region" description="Basic residues" evidence="9">
    <location>
        <begin position="391"/>
        <end position="400"/>
    </location>
</feature>
<keyword evidence="5" id="KW-0418">Kinase</keyword>
<comment type="catalytic activity">
    <reaction evidence="7">
        <text>L-threonyl-[protein] + ATP = O-phospho-L-threonyl-[protein] + ADP + H(+)</text>
        <dbReference type="Rhea" id="RHEA:46608"/>
        <dbReference type="Rhea" id="RHEA-COMP:11060"/>
        <dbReference type="Rhea" id="RHEA-COMP:11605"/>
        <dbReference type="ChEBI" id="CHEBI:15378"/>
        <dbReference type="ChEBI" id="CHEBI:30013"/>
        <dbReference type="ChEBI" id="CHEBI:30616"/>
        <dbReference type="ChEBI" id="CHEBI:61977"/>
        <dbReference type="ChEBI" id="CHEBI:456216"/>
        <dbReference type="EC" id="2.7.11.1"/>
    </reaction>
</comment>
<dbReference type="PROSITE" id="PS00108">
    <property type="entry name" value="PROTEIN_KINASE_ST"/>
    <property type="match status" value="1"/>
</dbReference>
<feature type="compositionally biased region" description="Low complexity" evidence="9">
    <location>
        <begin position="419"/>
        <end position="432"/>
    </location>
</feature>
<sequence length="1394" mass="154852">MTTKSSIRNLKSKLASSPSVHTMTANGNNESKCSRITIKKPLSTANFLPNNSATNGFSTQLKKRTLQLNNFFHSKLKSSHSSDQNNSTHSTEHSPSPPLVFHAIAPTSPEQNSNHHEHKIPVLAENHKKAQNESQSLVARRIANVLNHTNIKAMSTDLDGLHGQSSCSDDDENHLKSRSVEVDADADESDDDDVKRPKKSRRMQKSRKTDNCLSIQKSDHTNGKFHLSSSNEDDKEHPLTNGNNDRKLKSSSAKKSDHITSPTTTDDDVTRSIHLYHPLDILQQVSTPSPMINPSVNQSSTKKPNRFQVNTIRKSQQQQVLMENVMKARASTINEEDCSVPNQTLSSQSKALTIERKNTHTPTTDGENSTVNSSNATQNSSSISIPAENGRHHHHHHHVRFQATLQGKQESTTEEEKVSNQSVIQTSSTTTPVPTPAPPLSTVSAQGEDDEEGEAIAKSPDERFIKYANEIGRGAFKTVYRGLDTETSVAVAWCELQDFAQFDKHERARFKEEAEMLKKLQHPNIVRFYDFWEETNPRTNKKVIILVTELMTSGSLKGYIRKFKGQKEEKRINVMKKWCRQILKGLAYLHSRNPPVIHRDLKCDNVFVSSTTGCVKIGDLGLATFKTQTFAKSMRGTMEFMAPEMFDEQYDELVDIYSFGLCMLEMITGEYPYIECKGPTAVIKRVTAGLKPDCYYKVENEDVREVIDCCIRTNKSERLSVHELLQHSFFLDDNGLRVDFVRDSANDSQVVLTNNSQVVLTNNSIDLKLKIIDKTKRKALWTEHEAIRFRFNFTTETPEEIVNELIEKKYILEDDKKFVLQSIKDRFRAYQYEQTDRKAGVFCRDAKPTVNHTHQSSLVGQSQPSQQVVTSVPQQPQLPPTTPVIIPQQVTSMPAATPTPTIVSQPSIDVSQQQQQQQQNLSVSITKATGDLSQPKPIVTTEPIPIPPITELSSSVSNSAGSLEKLDAALKITLFNKTKPSQSISTPSTIANDISEPPTPIMVQDESSATRSLDDQRQVKESGGAITSDLATNIFQSTTPVTTQTQSQPSTMLTSHQPHILQNPLLLTQTPSSYPYSTMAPTPHLINTTLASDPLKQLVPPPPSSSTSSTATPTPSTAETIENSHGCLSSPYIHEAIQSSLSSDASLPNQPHMPDSLKHLDALLKNALKNTNKPTGTAQASDSETANTTIPQSLTGTNEASTKLPEIETDETKVKVNDPNHTSNSTVSSIFHSQPSTSSIILPVPIQQNKPQSASYISTHPKLSILSDGNIHELEILLKSPQNRSLSNDDTIVSSSNELTDIKSMIADLSRTLLTRMNTIEGKIDEHRNQTMQINNLLTTTVLPSLVDLAAIIDENPNLDSRIRTKLEHIRTTVRSTQQQQQQQQTEMKDLMEI</sequence>
<comment type="caution">
    <text evidence="11">The sequence shown here is derived from an EMBL/GenBank/DDBJ whole genome shotgun (WGS) entry which is preliminary data.</text>
</comment>
<dbReference type="InterPro" id="IPR050588">
    <property type="entry name" value="WNK_Ser-Thr_kinase"/>
</dbReference>
<feature type="region of interest" description="Disordered" evidence="9">
    <location>
        <begin position="1"/>
        <end position="29"/>
    </location>
</feature>
<evidence type="ECO:0000256" key="5">
    <source>
        <dbReference type="ARBA" id="ARBA00022777"/>
    </source>
</evidence>
<dbReference type="InterPro" id="IPR024678">
    <property type="entry name" value="Kinase_OSR1/WNK_CCT"/>
</dbReference>
<feature type="domain" description="Protein kinase" evidence="10">
    <location>
        <begin position="465"/>
        <end position="730"/>
    </location>
</feature>
<dbReference type="InterPro" id="IPR011009">
    <property type="entry name" value="Kinase-like_dom_sf"/>
</dbReference>
<feature type="compositionally biased region" description="Basic residues" evidence="9">
    <location>
        <begin position="196"/>
        <end position="206"/>
    </location>
</feature>